<feature type="compositionally biased region" description="Basic and acidic residues" evidence="1">
    <location>
        <begin position="147"/>
        <end position="214"/>
    </location>
</feature>
<dbReference type="RefSeq" id="XP_036365627.1">
    <property type="nucleotide sequence ID" value="XM_036509734.1"/>
</dbReference>
<feature type="region of interest" description="Disordered" evidence="1">
    <location>
        <begin position="302"/>
        <end position="366"/>
    </location>
</feature>
<name>A0A7E6FFG7_9MOLL</name>
<accession>A0A7E6FFG7</accession>
<feature type="compositionally biased region" description="Basic and acidic residues" evidence="1">
    <location>
        <begin position="348"/>
        <end position="358"/>
    </location>
</feature>
<evidence type="ECO:0000256" key="1">
    <source>
        <dbReference type="SAM" id="MobiDB-lite"/>
    </source>
</evidence>
<proteinExistence type="predicted"/>
<evidence type="ECO:0000313" key="3">
    <source>
        <dbReference type="RefSeq" id="XP_036365627.1"/>
    </source>
</evidence>
<feature type="compositionally biased region" description="Basic and acidic residues" evidence="1">
    <location>
        <begin position="578"/>
        <end position="591"/>
    </location>
</feature>
<feature type="compositionally biased region" description="Basic and acidic residues" evidence="1">
    <location>
        <begin position="324"/>
        <end position="333"/>
    </location>
</feature>
<dbReference type="InterPro" id="IPR006993">
    <property type="entry name" value="Glut_rich_SH3-bd"/>
</dbReference>
<gene>
    <name evidence="3" type="primary">LOC115219728</name>
</gene>
<feature type="compositionally biased region" description="Acidic residues" evidence="1">
    <location>
        <begin position="507"/>
        <end position="517"/>
    </location>
</feature>
<dbReference type="InterPro" id="IPR036249">
    <property type="entry name" value="Thioredoxin-like_sf"/>
</dbReference>
<evidence type="ECO:0000313" key="2">
    <source>
        <dbReference type="Proteomes" id="UP000515154"/>
    </source>
</evidence>
<feature type="region of interest" description="Disordered" evidence="1">
    <location>
        <begin position="397"/>
        <end position="562"/>
    </location>
</feature>
<feature type="region of interest" description="Disordered" evidence="1">
    <location>
        <begin position="145"/>
        <end position="286"/>
    </location>
</feature>
<feature type="compositionally biased region" description="Basic and acidic residues" evidence="1">
    <location>
        <begin position="496"/>
        <end position="506"/>
    </location>
</feature>
<feature type="compositionally biased region" description="Basic and acidic residues" evidence="1">
    <location>
        <begin position="226"/>
        <end position="245"/>
    </location>
</feature>
<dbReference type="AlphaFoldDB" id="A0A7E6FFG7"/>
<reference evidence="3" key="1">
    <citation type="submission" date="2025-08" db="UniProtKB">
        <authorList>
            <consortium name="RefSeq"/>
        </authorList>
    </citation>
    <scope>IDENTIFICATION</scope>
</reference>
<feature type="compositionally biased region" description="Basic and acidic residues" evidence="1">
    <location>
        <begin position="432"/>
        <end position="444"/>
    </location>
</feature>
<dbReference type="SUPFAM" id="SSF52833">
    <property type="entry name" value="Thioredoxin-like"/>
    <property type="match status" value="1"/>
</dbReference>
<protein>
    <submittedName>
        <fullName evidence="3">Midasin isoform X7</fullName>
    </submittedName>
</protein>
<keyword evidence="2" id="KW-1185">Reference proteome</keyword>
<sequence length="598" mass="67053">MVIKVYISNITCNNKQRKCQQLILNKLTAEKIDFVQIDITDPRYASERTLMRENSKAKTEGAVPVPPQVFNESEYCGDYDAFADALETQNLWHFLKLDYVLYREQVLNNFESIPEYIDPDEDPEEKEFQDQMKQKIVDDDLLTGFTKDGESEKQDEGQEKDNKEDGSVAEAKESEGEKEEAEKTEASDEAAEEKKDATEEKSDDKETEEIKAEEEQIIVEQSEATETVRKLDVNLDDNNDGKEVDVNLADTETIMSNDEDSKETAEDGSKPGDFEEDAEKSFPVGENEAILKSEVCETVNRSLTENKHFDDRSDRSEDDCVEEGSDRALHDRTVVGSDRAEDDSVVEVSDRSIDDSIGERSGNVSNDEIVEEIDRTGNENTVEGYNNSIEECLVNKSDSDADNCKMEVSGENFNDRTVEGSFSDVNDTTGEVDLREERFDRASVDSEEEAPDRVLGENTIEEETGRTSDYEKAKESSDSEKETPDKVGSSENEEEVAAKFEGKETGDTDVDLSDGEDSREQGQINNEECVDGVKFVTLEDDQAENNTTAASEDGDTSTKTGDTILFEEESVKANESIITKEEFCDGDSEKSEETEEQE</sequence>
<feature type="region of interest" description="Disordered" evidence="1">
    <location>
        <begin position="575"/>
        <end position="598"/>
    </location>
</feature>
<dbReference type="Gene3D" id="3.40.30.10">
    <property type="entry name" value="Glutaredoxin"/>
    <property type="match status" value="1"/>
</dbReference>
<feature type="compositionally biased region" description="Basic and acidic residues" evidence="1">
    <location>
        <begin position="304"/>
        <end position="315"/>
    </location>
</feature>
<organism evidence="2 3">
    <name type="scientific">Octopus sinensis</name>
    <name type="common">East Asian common octopus</name>
    <dbReference type="NCBI Taxonomy" id="2607531"/>
    <lineage>
        <taxon>Eukaryota</taxon>
        <taxon>Metazoa</taxon>
        <taxon>Spiralia</taxon>
        <taxon>Lophotrochozoa</taxon>
        <taxon>Mollusca</taxon>
        <taxon>Cephalopoda</taxon>
        <taxon>Coleoidea</taxon>
        <taxon>Octopodiformes</taxon>
        <taxon>Octopoda</taxon>
        <taxon>Incirrata</taxon>
        <taxon>Octopodidae</taxon>
        <taxon>Octopus</taxon>
    </lineage>
</organism>
<feature type="compositionally biased region" description="Basic and acidic residues" evidence="1">
    <location>
        <begin position="463"/>
        <end position="485"/>
    </location>
</feature>
<feature type="compositionally biased region" description="Basic and acidic residues" evidence="1">
    <location>
        <begin position="262"/>
        <end position="273"/>
    </location>
</feature>
<dbReference type="Proteomes" id="UP000515154">
    <property type="component" value="Linkage group LG15"/>
</dbReference>
<dbReference type="Pfam" id="PF04908">
    <property type="entry name" value="SH3BGR"/>
    <property type="match status" value="1"/>
</dbReference>